<accession>T0Z5H2</accession>
<protein>
    <submittedName>
        <fullName evidence="1">4Fe-4S ferredoxin iron-sulfur binding domain-containing protein</fullName>
    </submittedName>
</protein>
<reference evidence="1" key="2">
    <citation type="journal article" date="2014" name="ISME J.">
        <title>Microbial stratification in low pH oxic and suboxic macroscopic growths along an acid mine drainage.</title>
        <authorList>
            <person name="Mendez-Garcia C."/>
            <person name="Mesa V."/>
            <person name="Sprenger R.R."/>
            <person name="Richter M."/>
            <person name="Diez M.S."/>
            <person name="Solano J."/>
            <person name="Bargiela R."/>
            <person name="Golyshina O.V."/>
            <person name="Manteca A."/>
            <person name="Ramos J.L."/>
            <person name="Gallego J.R."/>
            <person name="Llorente I."/>
            <person name="Martins Dos Santos V.A."/>
            <person name="Jensen O.N."/>
            <person name="Pelaez A.I."/>
            <person name="Sanchez J."/>
            <person name="Ferrer M."/>
        </authorList>
    </citation>
    <scope>NUCLEOTIDE SEQUENCE</scope>
</reference>
<comment type="caution">
    <text evidence="1">The sequence shown here is derived from an EMBL/GenBank/DDBJ whole genome shotgun (WGS) entry which is preliminary data.</text>
</comment>
<organism evidence="1">
    <name type="scientific">mine drainage metagenome</name>
    <dbReference type="NCBI Taxonomy" id="410659"/>
    <lineage>
        <taxon>unclassified sequences</taxon>
        <taxon>metagenomes</taxon>
        <taxon>ecological metagenomes</taxon>
    </lineage>
</organism>
<feature type="non-terminal residue" evidence="1">
    <location>
        <position position="176"/>
    </location>
</feature>
<dbReference type="AlphaFoldDB" id="T0Z5H2"/>
<reference evidence="1" key="1">
    <citation type="submission" date="2013-08" db="EMBL/GenBank/DDBJ databases">
        <authorList>
            <person name="Mendez C."/>
            <person name="Richter M."/>
            <person name="Ferrer M."/>
            <person name="Sanchez J."/>
        </authorList>
    </citation>
    <scope>NUCLEOTIDE SEQUENCE</scope>
</reference>
<gene>
    <name evidence="1" type="ORF">B1A_16499</name>
</gene>
<evidence type="ECO:0000313" key="1">
    <source>
        <dbReference type="EMBL" id="EQD40288.1"/>
    </source>
</evidence>
<name>T0Z5H2_9ZZZZ</name>
<proteinExistence type="predicted"/>
<sequence>MTTDYEPELQDDVVVTSGSGAPRRRIGVYVCHCGGNISDYVDVAAVRDAVADDAEVVHAETTIFACSDASQNDMIEMIESQHLDGLVVASCSPKLHVPTFRAVSRRAGLNPFEYTQVNIREQCSWVHSDDRIGATAKAIGLVRAGIAKTAHSVPLEPITVETTPSALVIGAGVAGM</sequence>
<dbReference type="EMBL" id="AUZX01012130">
    <property type="protein sequence ID" value="EQD40288.1"/>
    <property type="molecule type" value="Genomic_DNA"/>
</dbReference>